<feature type="non-terminal residue" evidence="1">
    <location>
        <position position="1"/>
    </location>
</feature>
<dbReference type="Proteomes" id="UP000824469">
    <property type="component" value="Unassembled WGS sequence"/>
</dbReference>
<keyword evidence="2" id="KW-1185">Reference proteome</keyword>
<proteinExistence type="predicted"/>
<dbReference type="EMBL" id="JAHRHJ020000006">
    <property type="protein sequence ID" value="KAH9311764.1"/>
    <property type="molecule type" value="Genomic_DNA"/>
</dbReference>
<gene>
    <name evidence="1" type="ORF">KI387_026799</name>
</gene>
<accession>A0AA38L123</accession>
<comment type="caution">
    <text evidence="1">The sequence shown here is derived from an EMBL/GenBank/DDBJ whole genome shotgun (WGS) entry which is preliminary data.</text>
</comment>
<organism evidence="1 2">
    <name type="scientific">Taxus chinensis</name>
    <name type="common">Chinese yew</name>
    <name type="synonym">Taxus wallichiana var. chinensis</name>
    <dbReference type="NCBI Taxonomy" id="29808"/>
    <lineage>
        <taxon>Eukaryota</taxon>
        <taxon>Viridiplantae</taxon>
        <taxon>Streptophyta</taxon>
        <taxon>Embryophyta</taxon>
        <taxon>Tracheophyta</taxon>
        <taxon>Spermatophyta</taxon>
        <taxon>Pinopsida</taxon>
        <taxon>Pinidae</taxon>
        <taxon>Conifers II</taxon>
        <taxon>Cupressales</taxon>
        <taxon>Taxaceae</taxon>
        <taxon>Taxus</taxon>
    </lineage>
</organism>
<evidence type="ECO:0000313" key="2">
    <source>
        <dbReference type="Proteomes" id="UP000824469"/>
    </source>
</evidence>
<feature type="non-terminal residue" evidence="1">
    <location>
        <position position="64"/>
    </location>
</feature>
<protein>
    <submittedName>
        <fullName evidence="1">Uncharacterized protein</fullName>
    </submittedName>
</protein>
<evidence type="ECO:0000313" key="1">
    <source>
        <dbReference type="EMBL" id="KAH9311764.1"/>
    </source>
</evidence>
<sequence>SWALKFGMTIIPLMVKPSEEVGVGEKVMVRTYFVAAEEEQKEEANQQSVFSENSAHVGTLFERN</sequence>
<name>A0AA38L123_TAXCH</name>
<dbReference type="AlphaFoldDB" id="A0AA38L123"/>
<reference evidence="1 2" key="1">
    <citation type="journal article" date="2021" name="Nat. Plants">
        <title>The Taxus genome provides insights into paclitaxel biosynthesis.</title>
        <authorList>
            <person name="Xiong X."/>
            <person name="Gou J."/>
            <person name="Liao Q."/>
            <person name="Li Y."/>
            <person name="Zhou Q."/>
            <person name="Bi G."/>
            <person name="Li C."/>
            <person name="Du R."/>
            <person name="Wang X."/>
            <person name="Sun T."/>
            <person name="Guo L."/>
            <person name="Liang H."/>
            <person name="Lu P."/>
            <person name="Wu Y."/>
            <person name="Zhang Z."/>
            <person name="Ro D.K."/>
            <person name="Shang Y."/>
            <person name="Huang S."/>
            <person name="Yan J."/>
        </authorList>
    </citation>
    <scope>NUCLEOTIDE SEQUENCE [LARGE SCALE GENOMIC DNA]</scope>
    <source>
        <strain evidence="1">Ta-2019</strain>
    </source>
</reference>